<evidence type="ECO:0000256" key="1">
    <source>
        <dbReference type="ARBA" id="ARBA00004790"/>
    </source>
</evidence>
<accession>A0ABN9FF68</accession>
<organism evidence="5 6">
    <name type="scientific">Staurois parvus</name>
    <dbReference type="NCBI Taxonomy" id="386267"/>
    <lineage>
        <taxon>Eukaryota</taxon>
        <taxon>Metazoa</taxon>
        <taxon>Chordata</taxon>
        <taxon>Craniata</taxon>
        <taxon>Vertebrata</taxon>
        <taxon>Euteleostomi</taxon>
        <taxon>Amphibia</taxon>
        <taxon>Batrachia</taxon>
        <taxon>Anura</taxon>
        <taxon>Neobatrachia</taxon>
        <taxon>Ranoidea</taxon>
        <taxon>Ranidae</taxon>
        <taxon>Staurois</taxon>
    </lineage>
</organism>
<dbReference type="EMBL" id="CATNWA010016811">
    <property type="protein sequence ID" value="CAI9595602.1"/>
    <property type="molecule type" value="Genomic_DNA"/>
</dbReference>
<sequence>MLKDNHIWAMGGVREALRGVRSVAGHTLKVEVECRSEKEALEAAESGADIIMLDNFTPEVPHHAALSVKTAYPSVVVEASGGVTPPQCPALPGAPCGCSVHGLPDPRLSAHRLLPQAG</sequence>
<dbReference type="InterPro" id="IPR002638">
    <property type="entry name" value="Quinolinate_PRibosylTrfase_C"/>
</dbReference>
<evidence type="ECO:0000256" key="2">
    <source>
        <dbReference type="ARBA" id="ARBA00009400"/>
    </source>
</evidence>
<dbReference type="Proteomes" id="UP001162483">
    <property type="component" value="Unassembled WGS sequence"/>
</dbReference>
<dbReference type="InterPro" id="IPR036068">
    <property type="entry name" value="Nicotinate_pribotase-like_C"/>
</dbReference>
<evidence type="ECO:0000256" key="3">
    <source>
        <dbReference type="ARBA" id="ARBA00022676"/>
    </source>
</evidence>
<feature type="domain" description="Quinolinate phosphoribosyl transferase C-terminal" evidence="4">
    <location>
        <begin position="1"/>
        <end position="87"/>
    </location>
</feature>
<comment type="pathway">
    <text evidence="1">Cofactor biosynthesis; NAD(+) biosynthesis.</text>
</comment>
<keyword evidence="3" id="KW-0328">Glycosyltransferase</keyword>
<evidence type="ECO:0000259" key="4">
    <source>
        <dbReference type="Pfam" id="PF01729"/>
    </source>
</evidence>
<dbReference type="InterPro" id="IPR013785">
    <property type="entry name" value="Aldolase_TIM"/>
</dbReference>
<dbReference type="Pfam" id="PF01729">
    <property type="entry name" value="QRPTase_C"/>
    <property type="match status" value="1"/>
</dbReference>
<gene>
    <name evidence="5" type="ORF">SPARVUS_LOCUS11908404</name>
</gene>
<comment type="similarity">
    <text evidence="2">Belongs to the NadC/ModD family.</text>
</comment>
<evidence type="ECO:0000313" key="5">
    <source>
        <dbReference type="EMBL" id="CAI9595602.1"/>
    </source>
</evidence>
<comment type="caution">
    <text evidence="5">The sequence shown here is derived from an EMBL/GenBank/DDBJ whole genome shotgun (WGS) entry which is preliminary data.</text>
</comment>
<dbReference type="Gene3D" id="3.20.20.70">
    <property type="entry name" value="Aldolase class I"/>
    <property type="match status" value="1"/>
</dbReference>
<dbReference type="PANTHER" id="PTHR32179:SF3">
    <property type="entry name" value="NICOTINATE-NUCLEOTIDE PYROPHOSPHORYLASE [CARBOXYLATING]"/>
    <property type="match status" value="1"/>
</dbReference>
<dbReference type="PANTHER" id="PTHR32179">
    <property type="entry name" value="NICOTINATE-NUCLEOTIDE PYROPHOSPHORYLASE [CARBOXYLATING]"/>
    <property type="match status" value="1"/>
</dbReference>
<dbReference type="InterPro" id="IPR027277">
    <property type="entry name" value="NadC/ModD"/>
</dbReference>
<evidence type="ECO:0000313" key="6">
    <source>
        <dbReference type="Proteomes" id="UP001162483"/>
    </source>
</evidence>
<name>A0ABN9FF68_9NEOB</name>
<reference evidence="5" key="1">
    <citation type="submission" date="2023-05" db="EMBL/GenBank/DDBJ databases">
        <authorList>
            <person name="Stuckert A."/>
        </authorList>
    </citation>
    <scope>NUCLEOTIDE SEQUENCE</scope>
</reference>
<protein>
    <recommendedName>
        <fullName evidence="4">Quinolinate phosphoribosyl transferase C-terminal domain-containing protein</fullName>
    </recommendedName>
</protein>
<keyword evidence="3" id="KW-0808">Transferase</keyword>
<keyword evidence="6" id="KW-1185">Reference proteome</keyword>
<proteinExistence type="inferred from homology"/>
<dbReference type="SUPFAM" id="SSF51690">
    <property type="entry name" value="Nicotinate/Quinolinate PRTase C-terminal domain-like"/>
    <property type="match status" value="1"/>
</dbReference>